<dbReference type="SUPFAM" id="SSF141371">
    <property type="entry name" value="PilZ domain-like"/>
    <property type="match status" value="1"/>
</dbReference>
<dbReference type="RefSeq" id="WP_075012974.1">
    <property type="nucleotide sequence ID" value="NZ_FOWE01000003.1"/>
</dbReference>
<accession>A0A1I5ENM4</accession>
<evidence type="ECO:0000313" key="2">
    <source>
        <dbReference type="EMBL" id="SFO13078.1"/>
    </source>
</evidence>
<sequence length="215" mass="23624">MGTPGIDYPEDRTVLDVKAVSRDDVLTSFVEEATGGELVLSIGEDSARRRVRLEPGETLELVWRGPEELRAVPAELLEVRTGESPTWRVRIAGPSSRGQRRAAVRAPLTVPVQVVAGGERRAGTTLDLSEGGTHCLLQGEPDKNGALEVGSVVHVTVDLGGRAVATKAEVTRRHPREDRRPELSLRFIGLAERDEDDIRRRVFAELRDLRTRGLI</sequence>
<dbReference type="AlphaFoldDB" id="A0A1I5ENM4"/>
<dbReference type="Pfam" id="PF07238">
    <property type="entry name" value="PilZ"/>
    <property type="match status" value="1"/>
</dbReference>
<protein>
    <submittedName>
        <fullName evidence="2">PilZ domain-containing protein</fullName>
    </submittedName>
</protein>
<dbReference type="Proteomes" id="UP000183642">
    <property type="component" value="Unassembled WGS sequence"/>
</dbReference>
<feature type="domain" description="PilZ" evidence="1">
    <location>
        <begin position="99"/>
        <end position="203"/>
    </location>
</feature>
<name>A0A1I5ENM4_9ACTN</name>
<organism evidence="2 3">
    <name type="scientific">Geodermatophilus obscurus</name>
    <dbReference type="NCBI Taxonomy" id="1861"/>
    <lineage>
        <taxon>Bacteria</taxon>
        <taxon>Bacillati</taxon>
        <taxon>Actinomycetota</taxon>
        <taxon>Actinomycetes</taxon>
        <taxon>Geodermatophilales</taxon>
        <taxon>Geodermatophilaceae</taxon>
        <taxon>Geodermatophilus</taxon>
    </lineage>
</organism>
<gene>
    <name evidence="2" type="ORF">SAMN05660359_01623</name>
</gene>
<dbReference type="OrthoDB" id="3284647at2"/>
<proteinExistence type="predicted"/>
<evidence type="ECO:0000313" key="3">
    <source>
        <dbReference type="Proteomes" id="UP000183642"/>
    </source>
</evidence>
<reference evidence="3" key="1">
    <citation type="submission" date="2016-10" db="EMBL/GenBank/DDBJ databases">
        <authorList>
            <person name="Varghese N."/>
            <person name="Submissions S."/>
        </authorList>
    </citation>
    <scope>NUCLEOTIDE SEQUENCE [LARGE SCALE GENOMIC DNA]</scope>
    <source>
        <strain evidence="3">DSM 43161</strain>
    </source>
</reference>
<dbReference type="Gene3D" id="2.40.10.220">
    <property type="entry name" value="predicted glycosyltransferase like domains"/>
    <property type="match status" value="1"/>
</dbReference>
<evidence type="ECO:0000259" key="1">
    <source>
        <dbReference type="Pfam" id="PF07238"/>
    </source>
</evidence>
<dbReference type="InterPro" id="IPR009875">
    <property type="entry name" value="PilZ_domain"/>
</dbReference>
<dbReference type="GO" id="GO:0035438">
    <property type="term" value="F:cyclic-di-GMP binding"/>
    <property type="evidence" value="ECO:0007669"/>
    <property type="project" value="InterPro"/>
</dbReference>
<keyword evidence="3" id="KW-1185">Reference proteome</keyword>
<dbReference type="EMBL" id="FOWE01000003">
    <property type="protein sequence ID" value="SFO13078.1"/>
    <property type="molecule type" value="Genomic_DNA"/>
</dbReference>